<evidence type="ECO:0000313" key="2">
    <source>
        <dbReference type="Proteomes" id="UP000683360"/>
    </source>
</evidence>
<dbReference type="AlphaFoldDB" id="A0A8S3VA22"/>
<sequence>MNHAVKLYYTFRIPATPYYNDDIACLTLENMLDCAANLTLPTLSDKVNGHITTMCTGVQGCIENDLIQRSIEFSLLLDPCSNRLSISIERARYNRTLSDFEYGEDHYYNLQGIVRLKYNIEDLHTEGYYLLNVVVYFSYETSSSYTLENTFTIFENTKLPKRVCSYDQGFKTSGFSKTQWYADNGIADGQVLPDWAASSFLNDLHIAAYLQTDQCGQGDLQYTDGWNLGCTKTVSLPNITDSTKCHLTSACTAVECCTEIDFLSRSFRTYLHIDPCTQILYLGIEHFNRNVSLIGYMDGTKQQFALVGSVMIDYMIEDIPGESMYLVSMNISYCYEDGQPCYMVTTVFDNTRLPKDICEWKTDYHIPNFSFETWQGDQGLTIGDPLPMWAEFLLFEQTGLSPYLQDSLFQCSRTSAKFNSSNASGWSNECSLNTTIPDLPSSYTDITCHVTSRCTEIECCVDSVKLQRPFHVVVKLDPCKFVINVGIENFQFILAMADYTFGEQRNFSLGGIIKAQFIVSDIESENSYLIDMKVSVCTESAQACEQDYEIAENVLLPKKQCTWDAGFVHTNISLTQFKVDNQISGNLESHDASRFLKEALISYYLLATPCDRSSDTYSSAVNGWTSGTEEVYKLNGVYGLRFKVNNLVTSNKYLVNMDLMACYEASGACALQETIFTDFELAKQVCDRSTGFINSQFSYSSWLSSVGLPDNTSPLPEWARLQLIDDLDVNNYFSLEDTCYNVTTPFMTATATNGFNNECVTTIAHNTFTSADTIVCSIPTECNGVRCCVDVPQLSTSLEYKLIVDTCGNRLRLKVDKLETDISLHDYDFESSGKFSVYGLAEIDYLVSNLLQSNQYEITMSIKFCLNADTSLACDQEYTIFNQTIFDKESCDYNTGFKDSGFSLSTWLADKSLGLTNMSIVDADDLLQILQIDDFMEYANICNFTGSPYVGAVDGWNNGLYYTLDRESVVVKYILYSNICNFTGSPYVGAVDGWNNGLYYTLDRESVVVKYILYSNICNFTGSPYVGAVDGWNNGLYHKLDRESEVVKYILYSNICNFTGSPYVGAVDGWNNAPYVGAVDGWNNGLYYTLDRESVVVKYILYSNICNFTGAPYVGAVDGWNNGLYHRLDRESEVVKYILYSNICNFTGSPYVGAVDGWNNGLYYTLDRESVVVKYILYSNICNFTGAPYVGAVDGWNNGLYHS</sequence>
<dbReference type="EMBL" id="CAJPWZ010003073">
    <property type="protein sequence ID" value="CAG2251011.1"/>
    <property type="molecule type" value="Genomic_DNA"/>
</dbReference>
<name>A0A8S3VA22_MYTED</name>
<comment type="caution">
    <text evidence="1">The sequence shown here is derived from an EMBL/GenBank/DDBJ whole genome shotgun (WGS) entry which is preliminary data.</text>
</comment>
<protein>
    <submittedName>
        <fullName evidence="1">Uncharacterized protein</fullName>
    </submittedName>
</protein>
<gene>
    <name evidence="1" type="ORF">MEDL_62645</name>
</gene>
<dbReference type="Proteomes" id="UP000683360">
    <property type="component" value="Unassembled WGS sequence"/>
</dbReference>
<organism evidence="1 2">
    <name type="scientific">Mytilus edulis</name>
    <name type="common">Blue mussel</name>
    <dbReference type="NCBI Taxonomy" id="6550"/>
    <lineage>
        <taxon>Eukaryota</taxon>
        <taxon>Metazoa</taxon>
        <taxon>Spiralia</taxon>
        <taxon>Lophotrochozoa</taxon>
        <taxon>Mollusca</taxon>
        <taxon>Bivalvia</taxon>
        <taxon>Autobranchia</taxon>
        <taxon>Pteriomorphia</taxon>
        <taxon>Mytilida</taxon>
        <taxon>Mytiloidea</taxon>
        <taxon>Mytilidae</taxon>
        <taxon>Mytilinae</taxon>
        <taxon>Mytilus</taxon>
    </lineage>
</organism>
<proteinExistence type="predicted"/>
<evidence type="ECO:0000313" key="1">
    <source>
        <dbReference type="EMBL" id="CAG2251011.1"/>
    </source>
</evidence>
<reference evidence="1" key="1">
    <citation type="submission" date="2021-03" db="EMBL/GenBank/DDBJ databases">
        <authorList>
            <person name="Bekaert M."/>
        </authorList>
    </citation>
    <scope>NUCLEOTIDE SEQUENCE</scope>
</reference>
<accession>A0A8S3VA22</accession>
<dbReference type="OrthoDB" id="6156963at2759"/>
<keyword evidence="2" id="KW-1185">Reference proteome</keyword>